<proteinExistence type="predicted"/>
<feature type="region of interest" description="Disordered" evidence="1">
    <location>
        <begin position="35"/>
        <end position="57"/>
    </location>
</feature>
<evidence type="ECO:0008006" key="4">
    <source>
        <dbReference type="Google" id="ProtNLM"/>
    </source>
</evidence>
<accession>A0ABU3CHY4</accession>
<sequence length="526" mass="57101">MKNMQKLIFKIFIFSIVVTFFNACEVEDGIDGVDGRDGVDGVDGRDGVDGQDGVDGEDGEDLVNQAGIFENKSSVDPLVALSPQFNFVKAYSLLSTPDVVGDGFQLAGSADGAGFLKDGDGYMYVVNCEDSYAVARIRLDENFNPVSGDYLLDSGVSDYARQCSATMWEAAIHGGSKDIFLSASESLHYDVKGIDPWVETPTPNADFGLDALGEFSWENAVPLPQNAYSGKTVIVGGDDDSSNSEGQVVLYYSENGDDDLENGKVYVLRTKEVSDGAGGLQPVNEDEIYSEAHFDRSVSYEVEFVEIENAADMTKDEVEAASNDVLATHFMRVEDVDYQKGSDANGRNVFFAVTGRGPGAGTFNDWGTVYKLELDEESPLTGKLTQIVSGNTDTNNMDGNLAALQSPDNICVTENFVYIQEDPNSFSRGHAAQIYQSDLSGNNIHKVLELVVRQDLAPNNSTGLSGEFGALIDVSDKVGIPGTFILALQPHYWQREEYKALDGHDFSEVYEDDQASQLVILQGLPR</sequence>
<comment type="caution">
    <text evidence="2">The sequence shown here is derived from an EMBL/GenBank/DDBJ whole genome shotgun (WGS) entry which is preliminary data.</text>
</comment>
<gene>
    <name evidence="2" type="ORF">RM545_04600</name>
</gene>
<reference evidence="2 3" key="1">
    <citation type="submission" date="2023-09" db="EMBL/GenBank/DDBJ databases">
        <authorList>
            <person name="Rey-Velasco X."/>
        </authorList>
    </citation>
    <scope>NUCLEOTIDE SEQUENCE [LARGE SCALE GENOMIC DNA]</scope>
    <source>
        <strain evidence="2 3">F260</strain>
    </source>
</reference>
<dbReference type="Proteomes" id="UP001245285">
    <property type="component" value="Unassembled WGS sequence"/>
</dbReference>
<evidence type="ECO:0000313" key="2">
    <source>
        <dbReference type="EMBL" id="MDT0645960.1"/>
    </source>
</evidence>
<evidence type="ECO:0000313" key="3">
    <source>
        <dbReference type="Proteomes" id="UP001245285"/>
    </source>
</evidence>
<feature type="compositionally biased region" description="Basic and acidic residues" evidence="1">
    <location>
        <begin position="35"/>
        <end position="48"/>
    </location>
</feature>
<name>A0ABU3CHY4_9FLAO</name>
<keyword evidence="3" id="KW-1185">Reference proteome</keyword>
<protein>
    <recommendedName>
        <fullName evidence="4">Alkaline phosphatase</fullName>
    </recommendedName>
</protein>
<evidence type="ECO:0000256" key="1">
    <source>
        <dbReference type="SAM" id="MobiDB-lite"/>
    </source>
</evidence>
<dbReference type="EMBL" id="JAVRHO010000005">
    <property type="protein sequence ID" value="MDT0645960.1"/>
    <property type="molecule type" value="Genomic_DNA"/>
</dbReference>
<organism evidence="2 3">
    <name type="scientific">Autumnicola lenta</name>
    <dbReference type="NCBI Taxonomy" id="3075593"/>
    <lineage>
        <taxon>Bacteria</taxon>
        <taxon>Pseudomonadati</taxon>
        <taxon>Bacteroidota</taxon>
        <taxon>Flavobacteriia</taxon>
        <taxon>Flavobacteriales</taxon>
        <taxon>Flavobacteriaceae</taxon>
        <taxon>Autumnicola</taxon>
    </lineage>
</organism>
<dbReference type="RefSeq" id="WP_311494147.1">
    <property type="nucleotide sequence ID" value="NZ_JAVRHO010000005.1"/>
</dbReference>